<dbReference type="InterPro" id="IPR035980">
    <property type="entry name" value="Ribosomal_bS6_sf"/>
</dbReference>
<dbReference type="Pfam" id="PF01250">
    <property type="entry name" value="Ribosomal_S6"/>
    <property type="match status" value="1"/>
</dbReference>
<dbReference type="HAMAP" id="MF_00360">
    <property type="entry name" value="Ribosomal_bS6"/>
    <property type="match status" value="1"/>
</dbReference>
<dbReference type="GO" id="GO:0003735">
    <property type="term" value="F:structural constituent of ribosome"/>
    <property type="evidence" value="ECO:0007669"/>
    <property type="project" value="InterPro"/>
</dbReference>
<organism evidence="2 3">
    <name type="scientific">Chara braunii</name>
    <name type="common">Braun's stonewort</name>
    <dbReference type="NCBI Taxonomy" id="69332"/>
    <lineage>
        <taxon>Eukaryota</taxon>
        <taxon>Viridiplantae</taxon>
        <taxon>Streptophyta</taxon>
        <taxon>Charophyceae</taxon>
        <taxon>Charales</taxon>
        <taxon>Characeae</taxon>
        <taxon>Chara</taxon>
    </lineage>
</organism>
<dbReference type="GO" id="GO:0070181">
    <property type="term" value="F:small ribosomal subunit rRNA binding"/>
    <property type="evidence" value="ECO:0007669"/>
    <property type="project" value="TreeGrafter"/>
</dbReference>
<evidence type="ECO:0000313" key="2">
    <source>
        <dbReference type="EMBL" id="GBG64635.1"/>
    </source>
</evidence>
<dbReference type="PANTHER" id="PTHR21011:SF16">
    <property type="entry name" value="SMALL RIBOSOMAL SUBUNIT PROTEIN BS6C ALPHA"/>
    <property type="match status" value="1"/>
</dbReference>
<evidence type="ECO:0008006" key="4">
    <source>
        <dbReference type="Google" id="ProtNLM"/>
    </source>
</evidence>
<protein>
    <recommendedName>
        <fullName evidence="4">Ribosomal protein S6</fullName>
    </recommendedName>
</protein>
<keyword evidence="3" id="KW-1185">Reference proteome</keyword>
<dbReference type="SUPFAM" id="SSF54995">
    <property type="entry name" value="Ribosomal protein S6"/>
    <property type="match status" value="1"/>
</dbReference>
<comment type="caution">
    <text evidence="2">The sequence shown here is derived from an EMBL/GenBank/DDBJ whole genome shotgun (WGS) entry which is preliminary data.</text>
</comment>
<dbReference type="OMA" id="YEEAMIT"/>
<accession>A0A388K3M1</accession>
<dbReference type="STRING" id="69332.A0A388K3M1"/>
<dbReference type="InterPro" id="IPR000529">
    <property type="entry name" value="Ribosomal_bS6"/>
</dbReference>
<dbReference type="GO" id="GO:0006412">
    <property type="term" value="P:translation"/>
    <property type="evidence" value="ECO:0007669"/>
    <property type="project" value="InterPro"/>
</dbReference>
<dbReference type="Proteomes" id="UP000265515">
    <property type="component" value="Unassembled WGS sequence"/>
</dbReference>
<proteinExistence type="inferred from homology"/>
<evidence type="ECO:0000256" key="1">
    <source>
        <dbReference type="ARBA" id="ARBA00009512"/>
    </source>
</evidence>
<dbReference type="PANTHER" id="PTHR21011">
    <property type="entry name" value="MITOCHONDRIAL 28S RIBOSOMAL PROTEIN S6"/>
    <property type="match status" value="1"/>
</dbReference>
<name>A0A388K3M1_CHABU</name>
<dbReference type="AlphaFoldDB" id="A0A388K3M1"/>
<dbReference type="EMBL" id="BFEA01000052">
    <property type="protein sequence ID" value="GBG64635.1"/>
    <property type="molecule type" value="Genomic_DNA"/>
</dbReference>
<dbReference type="GO" id="GO:0005840">
    <property type="term" value="C:ribosome"/>
    <property type="evidence" value="ECO:0007669"/>
    <property type="project" value="InterPro"/>
</dbReference>
<sequence length="234" mass="25147">MGFTVAATGHAAAVCCTRSPGFTAARTGRSTSTVGGLPVVPVAEGCCSVVCRRSGADGQQQLDTCLHGMAFLGNAGGSGSRACRRVELPTTSGRRAGGRPGVVSPTGVAMQDSLAGMDEDPVEPRQYPPGLNRYETMVVIRPDMTEEERIALTERYEEAMITGGAMDVEMFNRGMQPLAYNIQTKNMGGASNRYLDGIYLLFTYVTKPESMIALQQKMKADDDVIRFTTFRLKI</sequence>
<dbReference type="NCBIfam" id="TIGR00166">
    <property type="entry name" value="S6"/>
    <property type="match status" value="1"/>
</dbReference>
<comment type="similarity">
    <text evidence="1">Belongs to the bacterial ribosomal protein bS6 family.</text>
</comment>
<dbReference type="OrthoDB" id="2014413at2759"/>
<dbReference type="InterPro" id="IPR014717">
    <property type="entry name" value="Transl_elong_EF1B/ribsomal_bS6"/>
</dbReference>
<dbReference type="InterPro" id="IPR020814">
    <property type="entry name" value="Ribosomal_S6_plastid/chlpt"/>
</dbReference>
<reference evidence="2 3" key="1">
    <citation type="journal article" date="2018" name="Cell">
        <title>The Chara Genome: Secondary Complexity and Implications for Plant Terrestrialization.</title>
        <authorList>
            <person name="Nishiyama T."/>
            <person name="Sakayama H."/>
            <person name="Vries J.D."/>
            <person name="Buschmann H."/>
            <person name="Saint-Marcoux D."/>
            <person name="Ullrich K.K."/>
            <person name="Haas F.B."/>
            <person name="Vanderstraeten L."/>
            <person name="Becker D."/>
            <person name="Lang D."/>
            <person name="Vosolsobe S."/>
            <person name="Rombauts S."/>
            <person name="Wilhelmsson P.K.I."/>
            <person name="Janitza P."/>
            <person name="Kern R."/>
            <person name="Heyl A."/>
            <person name="Rumpler F."/>
            <person name="Villalobos L.I.A.C."/>
            <person name="Clay J.M."/>
            <person name="Skokan R."/>
            <person name="Toyoda A."/>
            <person name="Suzuki Y."/>
            <person name="Kagoshima H."/>
            <person name="Schijlen E."/>
            <person name="Tajeshwar N."/>
            <person name="Catarino B."/>
            <person name="Hetherington A.J."/>
            <person name="Saltykova A."/>
            <person name="Bonnot C."/>
            <person name="Breuninger H."/>
            <person name="Symeonidi A."/>
            <person name="Radhakrishnan G.V."/>
            <person name="Van Nieuwerburgh F."/>
            <person name="Deforce D."/>
            <person name="Chang C."/>
            <person name="Karol K.G."/>
            <person name="Hedrich R."/>
            <person name="Ulvskov P."/>
            <person name="Glockner G."/>
            <person name="Delwiche C.F."/>
            <person name="Petrasek J."/>
            <person name="Van de Peer Y."/>
            <person name="Friml J."/>
            <person name="Beilby M."/>
            <person name="Dolan L."/>
            <person name="Kohara Y."/>
            <person name="Sugano S."/>
            <person name="Fujiyama A."/>
            <person name="Delaux P.-M."/>
            <person name="Quint M."/>
            <person name="TheiBen G."/>
            <person name="Hagemann M."/>
            <person name="Harholt J."/>
            <person name="Dunand C."/>
            <person name="Zachgo S."/>
            <person name="Langdale J."/>
            <person name="Maumus F."/>
            <person name="Straeten D.V.D."/>
            <person name="Gould S.B."/>
            <person name="Rensing S.A."/>
        </authorList>
    </citation>
    <scope>NUCLEOTIDE SEQUENCE [LARGE SCALE GENOMIC DNA]</scope>
    <source>
        <strain evidence="2 3">S276</strain>
    </source>
</reference>
<dbReference type="Gramene" id="GBG64635">
    <property type="protein sequence ID" value="GBG64635"/>
    <property type="gene ID" value="CBR_g45689"/>
</dbReference>
<evidence type="ECO:0000313" key="3">
    <source>
        <dbReference type="Proteomes" id="UP000265515"/>
    </source>
</evidence>
<gene>
    <name evidence="2" type="ORF">CBR_g45689</name>
</gene>
<dbReference type="Gene3D" id="3.30.70.60">
    <property type="match status" value="1"/>
</dbReference>